<dbReference type="EMBL" id="JBHMQT010000050">
    <property type="protein sequence ID" value="MFC0865084.1"/>
    <property type="molecule type" value="Genomic_DNA"/>
</dbReference>
<evidence type="ECO:0000313" key="2">
    <source>
        <dbReference type="EMBL" id="MFC0865084.1"/>
    </source>
</evidence>
<dbReference type="Pfam" id="PF14433">
    <property type="entry name" value="SUKH-3"/>
    <property type="match status" value="1"/>
</dbReference>
<sequence>MSVAETERALLAAGWQPGRRACTGGWRASLEASGFDMRDAAARFLSEFGGAGISGGTRGFRAESVIEHCGRPGTARRGRVPSRHPRPTCAGSPSRSWRRSGTGGSPSSPPTPATPRSRHSSPTATARTRWTLLSRCSDESR</sequence>
<name>A0ABV6UAB2_9ACTN</name>
<gene>
    <name evidence="2" type="ORF">ACFHYQ_22585</name>
</gene>
<accession>A0ABV6UAB2</accession>
<evidence type="ECO:0000256" key="1">
    <source>
        <dbReference type="SAM" id="MobiDB-lite"/>
    </source>
</evidence>
<organism evidence="2 3">
    <name type="scientific">Sphaerimonospora cavernae</name>
    <dbReference type="NCBI Taxonomy" id="1740611"/>
    <lineage>
        <taxon>Bacteria</taxon>
        <taxon>Bacillati</taxon>
        <taxon>Actinomycetota</taxon>
        <taxon>Actinomycetes</taxon>
        <taxon>Streptosporangiales</taxon>
        <taxon>Streptosporangiaceae</taxon>
        <taxon>Sphaerimonospora</taxon>
    </lineage>
</organism>
<dbReference type="Proteomes" id="UP001589870">
    <property type="component" value="Unassembled WGS sequence"/>
</dbReference>
<feature type="compositionally biased region" description="Basic residues" evidence="1">
    <location>
        <begin position="74"/>
        <end position="86"/>
    </location>
</feature>
<evidence type="ECO:0000313" key="3">
    <source>
        <dbReference type="Proteomes" id="UP001589870"/>
    </source>
</evidence>
<protein>
    <submittedName>
        <fullName evidence="2">SUKH-3 domain-containing protein</fullName>
    </submittedName>
</protein>
<feature type="region of interest" description="Disordered" evidence="1">
    <location>
        <begin position="69"/>
        <end position="141"/>
    </location>
</feature>
<comment type="caution">
    <text evidence="2">The sequence shown here is derived from an EMBL/GenBank/DDBJ whole genome shotgun (WGS) entry which is preliminary data.</text>
</comment>
<dbReference type="InterPro" id="IPR025850">
    <property type="entry name" value="SUKH-3"/>
</dbReference>
<dbReference type="RefSeq" id="WP_394303125.1">
    <property type="nucleotide sequence ID" value="NZ_JBHMQT010000050.1"/>
</dbReference>
<proteinExistence type="predicted"/>
<reference evidence="2 3" key="1">
    <citation type="submission" date="2024-09" db="EMBL/GenBank/DDBJ databases">
        <authorList>
            <person name="Sun Q."/>
            <person name="Mori K."/>
        </authorList>
    </citation>
    <scope>NUCLEOTIDE SEQUENCE [LARGE SCALE GENOMIC DNA]</scope>
    <source>
        <strain evidence="2 3">TBRC 1851</strain>
    </source>
</reference>
<keyword evidence="3" id="KW-1185">Reference proteome</keyword>